<protein>
    <submittedName>
        <fullName evidence="2">Uncharacterized protein</fullName>
    </submittedName>
</protein>
<dbReference type="EMBL" id="CAXAMN010013335">
    <property type="protein sequence ID" value="CAK9040480.1"/>
    <property type="molecule type" value="Genomic_DNA"/>
</dbReference>
<sequence length="711" mass="78041">MALEIKLPSRGPEVPSKGEIDSEIDVKALERLLTDYLFSKSIGTLNPPKFGEVLGAKRLRGEHLCVLYSVQCGPERPYEEIGEEDEVFEEVAYVTDYSSISDVAVLKECPAREYGERRLMQQRPMYWYNACWAKEARRQLPDVAVGLWPGASEAEAYDEMRDAKGRCRPAYVGVVAQVEQILKSKPKRINDFKEESEKCFKGDNRLYHIPRVLTRQEADTIIAGVAQRAQALRRLVMDVNSRKEMKVGQLSCVRSGALPREVFTRIAARAGEQWAQNLVQKEGFCRSCAGHAMCRLPSFAEAVENSCGGSGPFEDCWNPSCQAEPFAGHGFLAALRRAVCACSCLKLQTFQAIQNCIWLCCPEMGTAPSTVEEPAPMEEQPSFWSSELARQYVLAMTEATQSGQTDWLRQCACCGQASYFRQTVCMNPHCQLSFMRMQPMELRIALQSPPGTPDQMEAKKVERIAKAIAASVPDPRTSSQGTSSQGTTSQDDNAGKWNWHKKSGGGQKRRQWISAVKQGKHPKTGQPLQWRKQWFKDAAGCWKWEWEQVEESKASGTKDSKAPPAKARPVLPPAAKEKAAADKADKAAEEKAAADKAAEEKAAADKAAKEKAAADLKALQEAAAGQAPSTWPPMPSLIVPSSSSSSSAGYGGSSVSLDDIPRFITVFLAAARDAPPRSGPTIIDLTPTLTPWGQDKGNASYASLAQNKESS</sequence>
<feature type="compositionally biased region" description="Polar residues" evidence="1">
    <location>
        <begin position="700"/>
        <end position="711"/>
    </location>
</feature>
<feature type="region of interest" description="Disordered" evidence="1">
    <location>
        <begin position="552"/>
        <end position="657"/>
    </location>
</feature>
<keyword evidence="3" id="KW-1185">Reference proteome</keyword>
<evidence type="ECO:0000313" key="3">
    <source>
        <dbReference type="Proteomes" id="UP001642484"/>
    </source>
</evidence>
<name>A0ABP0LMU9_9DINO</name>
<feature type="region of interest" description="Disordered" evidence="1">
    <location>
        <begin position="674"/>
        <end position="711"/>
    </location>
</feature>
<accession>A0ABP0LMU9</accession>
<proteinExistence type="predicted"/>
<organism evidence="2 3">
    <name type="scientific">Durusdinium trenchii</name>
    <dbReference type="NCBI Taxonomy" id="1381693"/>
    <lineage>
        <taxon>Eukaryota</taxon>
        <taxon>Sar</taxon>
        <taxon>Alveolata</taxon>
        <taxon>Dinophyceae</taxon>
        <taxon>Suessiales</taxon>
        <taxon>Symbiodiniaceae</taxon>
        <taxon>Durusdinium</taxon>
    </lineage>
</organism>
<evidence type="ECO:0000256" key="1">
    <source>
        <dbReference type="SAM" id="MobiDB-lite"/>
    </source>
</evidence>
<evidence type="ECO:0000313" key="2">
    <source>
        <dbReference type="EMBL" id="CAK9040480.1"/>
    </source>
</evidence>
<feature type="compositionally biased region" description="Low complexity" evidence="1">
    <location>
        <begin position="615"/>
        <end position="624"/>
    </location>
</feature>
<feature type="compositionally biased region" description="Low complexity" evidence="1">
    <location>
        <begin position="641"/>
        <end position="656"/>
    </location>
</feature>
<feature type="region of interest" description="Disordered" evidence="1">
    <location>
        <begin position="468"/>
        <end position="511"/>
    </location>
</feature>
<comment type="caution">
    <text evidence="2">The sequence shown here is derived from an EMBL/GenBank/DDBJ whole genome shotgun (WGS) entry which is preliminary data.</text>
</comment>
<feature type="compositionally biased region" description="Basic residues" evidence="1">
    <location>
        <begin position="498"/>
        <end position="511"/>
    </location>
</feature>
<reference evidence="2 3" key="1">
    <citation type="submission" date="2024-02" db="EMBL/GenBank/DDBJ databases">
        <authorList>
            <person name="Chen Y."/>
            <person name="Shah S."/>
            <person name="Dougan E. K."/>
            <person name="Thang M."/>
            <person name="Chan C."/>
        </authorList>
    </citation>
    <scope>NUCLEOTIDE SEQUENCE [LARGE SCALE GENOMIC DNA]</scope>
</reference>
<feature type="compositionally biased region" description="Basic and acidic residues" evidence="1">
    <location>
        <begin position="575"/>
        <end position="614"/>
    </location>
</feature>
<feature type="compositionally biased region" description="Basic and acidic residues" evidence="1">
    <location>
        <begin position="552"/>
        <end position="561"/>
    </location>
</feature>
<gene>
    <name evidence="2" type="ORF">CCMP2556_LOCUS21791</name>
</gene>
<feature type="compositionally biased region" description="Low complexity" evidence="1">
    <location>
        <begin position="680"/>
        <end position="691"/>
    </location>
</feature>
<dbReference type="Proteomes" id="UP001642484">
    <property type="component" value="Unassembled WGS sequence"/>
</dbReference>
<feature type="compositionally biased region" description="Low complexity" evidence="1">
    <location>
        <begin position="477"/>
        <end position="490"/>
    </location>
</feature>